<protein>
    <submittedName>
        <fullName evidence="2">Uncharacterized protein</fullName>
    </submittedName>
</protein>
<dbReference type="AlphaFoldDB" id="A0A136J068"/>
<name>A0A136J068_9PEZI</name>
<feature type="region of interest" description="Disordered" evidence="1">
    <location>
        <begin position="1"/>
        <end position="173"/>
    </location>
</feature>
<feature type="compositionally biased region" description="Basic and acidic residues" evidence="1">
    <location>
        <begin position="134"/>
        <end position="144"/>
    </location>
</feature>
<feature type="compositionally biased region" description="Polar residues" evidence="1">
    <location>
        <begin position="1"/>
        <end position="14"/>
    </location>
</feature>
<organism evidence="2 3">
    <name type="scientific">Microdochium bolleyi</name>
    <dbReference type="NCBI Taxonomy" id="196109"/>
    <lineage>
        <taxon>Eukaryota</taxon>
        <taxon>Fungi</taxon>
        <taxon>Dikarya</taxon>
        <taxon>Ascomycota</taxon>
        <taxon>Pezizomycotina</taxon>
        <taxon>Sordariomycetes</taxon>
        <taxon>Xylariomycetidae</taxon>
        <taxon>Xylariales</taxon>
        <taxon>Microdochiaceae</taxon>
        <taxon>Microdochium</taxon>
    </lineage>
</organism>
<evidence type="ECO:0000313" key="2">
    <source>
        <dbReference type="EMBL" id="KXJ90523.1"/>
    </source>
</evidence>
<proteinExistence type="predicted"/>
<gene>
    <name evidence="2" type="ORF">Micbo1qcDRAFT_205357</name>
</gene>
<evidence type="ECO:0000313" key="3">
    <source>
        <dbReference type="Proteomes" id="UP000070501"/>
    </source>
</evidence>
<reference evidence="3" key="1">
    <citation type="submission" date="2016-02" db="EMBL/GenBank/DDBJ databases">
        <title>Draft genome sequence of Microdochium bolleyi, a fungal endophyte of beachgrass.</title>
        <authorList>
            <consortium name="DOE Joint Genome Institute"/>
            <person name="David A.S."/>
            <person name="May G."/>
            <person name="Haridas S."/>
            <person name="Lim J."/>
            <person name="Wang M."/>
            <person name="Labutti K."/>
            <person name="Lipzen A."/>
            <person name="Barry K."/>
            <person name="Grigoriev I.V."/>
        </authorList>
    </citation>
    <scope>NUCLEOTIDE SEQUENCE [LARGE SCALE GENOMIC DNA]</scope>
    <source>
        <strain evidence="3">J235TASD1</strain>
    </source>
</reference>
<accession>A0A136J068</accession>
<dbReference type="Proteomes" id="UP000070501">
    <property type="component" value="Unassembled WGS sequence"/>
</dbReference>
<feature type="compositionally biased region" description="Basic residues" evidence="1">
    <location>
        <begin position="108"/>
        <end position="118"/>
    </location>
</feature>
<dbReference type="InParanoid" id="A0A136J068"/>
<dbReference type="OrthoDB" id="3260716at2759"/>
<dbReference type="EMBL" id="KQ964252">
    <property type="protein sequence ID" value="KXJ90523.1"/>
    <property type="molecule type" value="Genomic_DNA"/>
</dbReference>
<evidence type="ECO:0000256" key="1">
    <source>
        <dbReference type="SAM" id="MobiDB-lite"/>
    </source>
</evidence>
<feature type="compositionally biased region" description="Basic and acidic residues" evidence="1">
    <location>
        <begin position="16"/>
        <end position="25"/>
    </location>
</feature>
<sequence>MASRNVESLVNQGEFTPRRPRDEPMTTKGHAPGVNVGNDAAPEFRAETYPPGTAPVERTFQPRPDTYGPTQAGPDVVEETLGGATSADLYKGMGKPLQGQTGGELHGNKHVGNRKHRERAGLEGTGASAGVDMARLKGADRPEGVTKGVEGTEFRSATEMVPEGAESIASELP</sequence>
<keyword evidence="3" id="KW-1185">Reference proteome</keyword>